<feature type="coiled-coil region" evidence="1">
    <location>
        <begin position="97"/>
        <end position="124"/>
    </location>
</feature>
<evidence type="ECO:0008006" key="5">
    <source>
        <dbReference type="Google" id="ProtNLM"/>
    </source>
</evidence>
<dbReference type="RefSeq" id="WP_309864853.1">
    <property type="nucleotide sequence ID" value="NZ_JAVDQG010000003.1"/>
</dbReference>
<keyword evidence="2" id="KW-0812">Transmembrane</keyword>
<reference evidence="3 4" key="1">
    <citation type="submission" date="2023-07" db="EMBL/GenBank/DDBJ databases">
        <title>Genomic Encyclopedia of Type Strains, Phase IV (KMG-IV): sequencing the most valuable type-strain genomes for metagenomic binning, comparative biology and taxonomic classification.</title>
        <authorList>
            <person name="Goeker M."/>
        </authorList>
    </citation>
    <scope>NUCLEOTIDE SEQUENCE [LARGE SCALE GENOMIC DNA]</scope>
    <source>
        <strain evidence="3 4">DSM 45903</strain>
    </source>
</reference>
<protein>
    <recommendedName>
        <fullName evidence="5">GAF domain-containing protein</fullName>
    </recommendedName>
</protein>
<comment type="caution">
    <text evidence="3">The sequence shown here is derived from an EMBL/GenBank/DDBJ whole genome shotgun (WGS) entry which is preliminary data.</text>
</comment>
<evidence type="ECO:0000256" key="1">
    <source>
        <dbReference type="SAM" id="Coils"/>
    </source>
</evidence>
<dbReference type="SUPFAM" id="SSF55781">
    <property type="entry name" value="GAF domain-like"/>
    <property type="match status" value="1"/>
</dbReference>
<feature type="transmembrane region" description="Helical" evidence="2">
    <location>
        <begin position="20"/>
        <end position="45"/>
    </location>
</feature>
<evidence type="ECO:0000313" key="4">
    <source>
        <dbReference type="Proteomes" id="UP001185012"/>
    </source>
</evidence>
<proteinExistence type="predicted"/>
<keyword evidence="2" id="KW-0472">Membrane</keyword>
<keyword evidence="4" id="KW-1185">Reference proteome</keyword>
<dbReference type="EMBL" id="JAVDQG010000003">
    <property type="protein sequence ID" value="MDR6225800.1"/>
    <property type="molecule type" value="Genomic_DNA"/>
</dbReference>
<dbReference type="InterPro" id="IPR029016">
    <property type="entry name" value="GAF-like_dom_sf"/>
</dbReference>
<keyword evidence="1" id="KW-0175">Coiled coil</keyword>
<sequence>MGWMSESWVEVAAGMARDFPWIRWLVVSTILVLFVLFLIVAYRVIRGDWIPFWFHRSGETGNDSRRGTDPFRIDPAVLHGPPLTETASGMEPITRYMGEKDRQIDTLKEILSELKQDQKAEADRNTDFVAMMEIVADGVSSALTHAYIELENSFSIDYPYTIDSIQSAMANEKVKNPGVAVFVPHETGRFLVPVSWVGLAQSFEDYRPPLTGHSPEGRTWLHACTCSWDDLTKTSLYPIPPATRSMIASPLVANEEKVGVLAVYAEVETGFWHPMDNRHLASFAKLLSSLVYLDRYSTRVPKGGRER</sequence>
<evidence type="ECO:0000256" key="2">
    <source>
        <dbReference type="SAM" id="Phobius"/>
    </source>
</evidence>
<evidence type="ECO:0000313" key="3">
    <source>
        <dbReference type="EMBL" id="MDR6225800.1"/>
    </source>
</evidence>
<keyword evidence="2" id="KW-1133">Transmembrane helix</keyword>
<organism evidence="3 4">
    <name type="scientific">Desmospora profundinema</name>
    <dbReference type="NCBI Taxonomy" id="1571184"/>
    <lineage>
        <taxon>Bacteria</taxon>
        <taxon>Bacillati</taxon>
        <taxon>Bacillota</taxon>
        <taxon>Bacilli</taxon>
        <taxon>Bacillales</taxon>
        <taxon>Thermoactinomycetaceae</taxon>
        <taxon>Desmospora</taxon>
    </lineage>
</organism>
<accession>A0ABU1ILY9</accession>
<gene>
    <name evidence="3" type="ORF">JOE21_001798</name>
</gene>
<dbReference type="Proteomes" id="UP001185012">
    <property type="component" value="Unassembled WGS sequence"/>
</dbReference>
<name>A0ABU1ILY9_9BACL</name>
<dbReference type="Gene3D" id="3.30.450.40">
    <property type="match status" value="1"/>
</dbReference>